<accession>A0A7W3NST4</accession>
<evidence type="ECO:0008006" key="3">
    <source>
        <dbReference type="Google" id="ProtNLM"/>
    </source>
</evidence>
<evidence type="ECO:0000313" key="1">
    <source>
        <dbReference type="EMBL" id="MBA9056002.1"/>
    </source>
</evidence>
<dbReference type="RefSeq" id="WP_259408734.1">
    <property type="nucleotide sequence ID" value="NZ_BAAAHW010000005.1"/>
</dbReference>
<dbReference type="Gene3D" id="3.10.590.10">
    <property type="entry name" value="ph1033 like domains"/>
    <property type="match status" value="1"/>
</dbReference>
<gene>
    <name evidence="1" type="ORF">HDA42_005180</name>
</gene>
<keyword evidence="2" id="KW-1185">Reference proteome</keyword>
<dbReference type="AlphaFoldDB" id="A0A7W3NST4"/>
<comment type="caution">
    <text evidence="1">The sequence shown here is derived from an EMBL/GenBank/DDBJ whole genome shotgun (WGS) entry which is preliminary data.</text>
</comment>
<reference evidence="1 2" key="1">
    <citation type="submission" date="2020-08" db="EMBL/GenBank/DDBJ databases">
        <title>Sequencing the genomes of 1000 actinobacteria strains.</title>
        <authorList>
            <person name="Klenk H.-P."/>
        </authorList>
    </citation>
    <scope>NUCLEOTIDE SEQUENCE [LARGE SCALE GENOMIC DNA]</scope>
    <source>
        <strain evidence="1 2">DSM 41827</strain>
    </source>
</reference>
<proteinExistence type="predicted"/>
<protein>
    <recommendedName>
        <fullName evidence="3">EVE domain-containing protein</fullName>
    </recommendedName>
</protein>
<dbReference type="GeneID" id="93976468"/>
<sequence>MATHLIIIGDREPLAWVLENQRMAFPAKRTTGLPEKGDEILLYTTRGCFRNPGRDRGRVMGLATVTSEVVALPDPVSFGDRAFTSGCTLQVHGLTPCHEGVILADLVPQLQVFPDPKTWSVRMRRASLKLPEPDADLLRRELQPMLQTRTAILGQYAL</sequence>
<name>A0A7W3NST4_STRMR</name>
<evidence type="ECO:0000313" key="2">
    <source>
        <dbReference type="Proteomes" id="UP000577386"/>
    </source>
</evidence>
<dbReference type="EMBL" id="JACJIJ010000002">
    <property type="protein sequence ID" value="MBA9056002.1"/>
    <property type="molecule type" value="Genomic_DNA"/>
</dbReference>
<organism evidence="1 2">
    <name type="scientific">Streptomyces murinus</name>
    <dbReference type="NCBI Taxonomy" id="33900"/>
    <lineage>
        <taxon>Bacteria</taxon>
        <taxon>Bacillati</taxon>
        <taxon>Actinomycetota</taxon>
        <taxon>Actinomycetes</taxon>
        <taxon>Kitasatosporales</taxon>
        <taxon>Streptomycetaceae</taxon>
        <taxon>Streptomyces</taxon>
    </lineage>
</organism>
<dbReference type="Proteomes" id="UP000577386">
    <property type="component" value="Unassembled WGS sequence"/>
</dbReference>